<protein>
    <submittedName>
        <fullName evidence="1">DCC1-like thiol-disulfide oxidoreductase family protein</fullName>
    </submittedName>
</protein>
<proteinExistence type="predicted"/>
<keyword evidence="2" id="KW-1185">Reference proteome</keyword>
<evidence type="ECO:0000313" key="2">
    <source>
        <dbReference type="Proteomes" id="UP001168552"/>
    </source>
</evidence>
<dbReference type="PANTHER" id="PTHR33639">
    <property type="entry name" value="THIOL-DISULFIDE OXIDOREDUCTASE DCC"/>
    <property type="match status" value="1"/>
</dbReference>
<organism evidence="1 2">
    <name type="scientific">Shiella aurantiaca</name>
    <dbReference type="NCBI Taxonomy" id="3058365"/>
    <lineage>
        <taxon>Bacteria</taxon>
        <taxon>Pseudomonadati</taxon>
        <taxon>Bacteroidota</taxon>
        <taxon>Cytophagia</taxon>
        <taxon>Cytophagales</taxon>
        <taxon>Shiellaceae</taxon>
        <taxon>Shiella</taxon>
    </lineage>
</organism>
<comment type="caution">
    <text evidence="1">The sequence shown here is derived from an EMBL/GenBank/DDBJ whole genome shotgun (WGS) entry which is preliminary data.</text>
</comment>
<accession>A0ABT8F4X8</accession>
<gene>
    <name evidence="1" type="ORF">QWY31_07920</name>
</gene>
<evidence type="ECO:0000313" key="1">
    <source>
        <dbReference type="EMBL" id="MDN4165424.1"/>
    </source>
</evidence>
<dbReference type="RefSeq" id="WP_320003949.1">
    <property type="nucleotide sequence ID" value="NZ_JAUHJS010000003.1"/>
</dbReference>
<dbReference type="Pfam" id="PF04134">
    <property type="entry name" value="DCC1-like"/>
    <property type="match status" value="1"/>
</dbReference>
<name>A0ABT8F4X8_9BACT</name>
<sequence length="140" mass="15902">MDTRASLEGKKAVVLFDGVCNLCNGAVDFIISRDKKDYFLFASLQSEHAKGIIAPHFSHTTVPDSILLWENNVLYTKSLAALRIAKSLPGAWPILYYIGILFPRVIRDAVYDFIARNRYRWFGKSATCRLPTEAERSKFL</sequence>
<dbReference type="InterPro" id="IPR052927">
    <property type="entry name" value="DCC_oxidoreductase"/>
</dbReference>
<reference evidence="1" key="1">
    <citation type="submission" date="2023-06" db="EMBL/GenBank/DDBJ databases">
        <title>Cytophagales bacterium Strain LB-30, isolated from soil.</title>
        <authorList>
            <person name="Liu B."/>
        </authorList>
    </citation>
    <scope>NUCLEOTIDE SEQUENCE</scope>
    <source>
        <strain evidence="1">LB-30</strain>
    </source>
</reference>
<dbReference type="Proteomes" id="UP001168552">
    <property type="component" value="Unassembled WGS sequence"/>
</dbReference>
<dbReference type="EMBL" id="JAUHJS010000003">
    <property type="protein sequence ID" value="MDN4165424.1"/>
    <property type="molecule type" value="Genomic_DNA"/>
</dbReference>
<dbReference type="PANTHER" id="PTHR33639:SF2">
    <property type="entry name" value="DUF393 DOMAIN-CONTAINING PROTEIN"/>
    <property type="match status" value="1"/>
</dbReference>
<dbReference type="InterPro" id="IPR007263">
    <property type="entry name" value="DCC1-like"/>
</dbReference>